<evidence type="ECO:0000259" key="2">
    <source>
        <dbReference type="PROSITE" id="PS51704"/>
    </source>
</evidence>
<reference evidence="3 4" key="1">
    <citation type="submission" date="2018-07" db="EMBL/GenBank/DDBJ databases">
        <title>Desertimonas flava gen. nov. sp. nov.</title>
        <authorList>
            <person name="Liu S."/>
        </authorList>
    </citation>
    <scope>NUCLEOTIDE SEQUENCE [LARGE SCALE GENOMIC DNA]</scope>
    <source>
        <strain evidence="3 4">16Sb5-5</strain>
    </source>
</reference>
<dbReference type="PROSITE" id="PS50007">
    <property type="entry name" value="PIPLC_X_DOMAIN"/>
    <property type="match status" value="1"/>
</dbReference>
<evidence type="ECO:0000256" key="1">
    <source>
        <dbReference type="SAM" id="SignalP"/>
    </source>
</evidence>
<dbReference type="Pfam" id="PF03009">
    <property type="entry name" value="GDPD"/>
    <property type="match status" value="1"/>
</dbReference>
<dbReference type="InterPro" id="IPR017946">
    <property type="entry name" value="PLC-like_Pdiesterase_TIM-brl"/>
</dbReference>
<dbReference type="PROSITE" id="PS51704">
    <property type="entry name" value="GP_PDE"/>
    <property type="match status" value="1"/>
</dbReference>
<evidence type="ECO:0000313" key="3">
    <source>
        <dbReference type="EMBL" id="RCK70107.1"/>
    </source>
</evidence>
<dbReference type="Gene3D" id="3.20.20.190">
    <property type="entry name" value="Phosphatidylinositol (PI) phosphodiesterase"/>
    <property type="match status" value="1"/>
</dbReference>
<dbReference type="InterPro" id="IPR030395">
    <property type="entry name" value="GP_PDE_dom"/>
</dbReference>
<dbReference type="GO" id="GO:0008081">
    <property type="term" value="F:phosphoric diester hydrolase activity"/>
    <property type="evidence" value="ECO:0007669"/>
    <property type="project" value="InterPro"/>
</dbReference>
<keyword evidence="4" id="KW-1185">Reference proteome</keyword>
<evidence type="ECO:0000313" key="4">
    <source>
        <dbReference type="Proteomes" id="UP000252770"/>
    </source>
</evidence>
<dbReference type="EMBL" id="QOUI01000004">
    <property type="protein sequence ID" value="RCK70107.1"/>
    <property type="molecule type" value="Genomic_DNA"/>
</dbReference>
<dbReference type="GO" id="GO:0006629">
    <property type="term" value="P:lipid metabolic process"/>
    <property type="evidence" value="ECO:0007669"/>
    <property type="project" value="InterPro"/>
</dbReference>
<protein>
    <submittedName>
        <fullName evidence="3">Glycerophosphodiester phosphodiesterase</fullName>
    </submittedName>
</protein>
<feature type="chain" id="PRO_5017076285" evidence="1">
    <location>
        <begin position="34"/>
        <end position="355"/>
    </location>
</feature>
<name>A0A367YWJ5_9ACTN</name>
<dbReference type="Proteomes" id="UP000252770">
    <property type="component" value="Unassembled WGS sequence"/>
</dbReference>
<dbReference type="PANTHER" id="PTHR46211:SF14">
    <property type="entry name" value="GLYCEROPHOSPHODIESTER PHOSPHODIESTERASE"/>
    <property type="match status" value="1"/>
</dbReference>
<gene>
    <name evidence="3" type="ORF">DT076_07745</name>
</gene>
<accession>A0A367YWJ5</accession>
<proteinExistence type="predicted"/>
<feature type="domain" description="GP-PDE" evidence="2">
    <location>
        <begin position="38"/>
        <end position="341"/>
    </location>
</feature>
<feature type="signal peptide" evidence="1">
    <location>
        <begin position="1"/>
        <end position="33"/>
    </location>
</feature>
<comment type="caution">
    <text evidence="3">The sequence shown here is derived from an EMBL/GenBank/DDBJ whole genome shotgun (WGS) entry which is preliminary data.</text>
</comment>
<organism evidence="3 4">
    <name type="scientific">Desertihabitans brevis</name>
    <dbReference type="NCBI Taxonomy" id="2268447"/>
    <lineage>
        <taxon>Bacteria</taxon>
        <taxon>Bacillati</taxon>
        <taxon>Actinomycetota</taxon>
        <taxon>Actinomycetes</taxon>
        <taxon>Propionibacteriales</taxon>
        <taxon>Propionibacteriaceae</taxon>
        <taxon>Desertihabitans</taxon>
    </lineage>
</organism>
<dbReference type="AlphaFoldDB" id="A0A367YWJ5"/>
<dbReference type="PANTHER" id="PTHR46211">
    <property type="entry name" value="GLYCEROPHOSPHORYL DIESTER PHOSPHODIESTERASE"/>
    <property type="match status" value="1"/>
</dbReference>
<dbReference type="SUPFAM" id="SSF51695">
    <property type="entry name" value="PLC-like phosphodiesterases"/>
    <property type="match status" value="1"/>
</dbReference>
<sequence length="355" mass="38129">MGRVTTSLRTRAAVTAGVALLTLTTLPATHATAADEAFDLQAHRGGIGLTTESTREAFAKALQLGVTTLELDTQVTEDDHVVVTHDRQISATKCRDTAPVTPGDPEFPYVGKYITNLTLEQVQTVDCGFRPAPGHPDQEVVEGARMIELWEVFEVVRQHGADDVMLNIETKVEAGAPRETAPRGRFVRAVASEIHRSGMSDQVTVQSFDWGALDLMNAIAPELPLVALTNGQQFLQAGQPGRSRWLGGRDVDDFGGDWIAAAATIPGLTAVSPVQGDPQGGSIDDPDFVPFTTREVVEAAHARGLKVIPWTVDDPATMDHFIDLGVDGIITDYPDRLRTVMAENGLPLPPAYPAP</sequence>
<keyword evidence="1" id="KW-0732">Signal</keyword>